<evidence type="ECO:0000256" key="2">
    <source>
        <dbReference type="ARBA" id="ARBA00022741"/>
    </source>
</evidence>
<evidence type="ECO:0000313" key="6">
    <source>
        <dbReference type="Proteomes" id="UP001501074"/>
    </source>
</evidence>
<dbReference type="InterPro" id="IPR003439">
    <property type="entry name" value="ABC_transporter-like_ATP-bd"/>
</dbReference>
<dbReference type="GO" id="GO:0005524">
    <property type="term" value="F:ATP binding"/>
    <property type="evidence" value="ECO:0007669"/>
    <property type="project" value="UniProtKB-KW"/>
</dbReference>
<sequence length="249" mass="27555">MTQPALSIKDLDVTLGGLPVVRGLDLHARAGEFVSILGPSGSGKSTTFGVLTGEVSADRGDVRITGDALHGGRSRVAYMPQRDALLPWRTVLNNLTLGLEVRGTKRAAAREKVRPLLEPFGLEGFENRYPAQLSGGMRQRAALLRTVAQEQPLLLLDEPFGALDALTRSQMQGWLENMWEKYRWTVVLITHDVREALFLSDRVYVFSPRPARVAAEIVVDFPRPRTQALFADPRFAALEAELLQQLTRA</sequence>
<keyword evidence="1" id="KW-0813">Transport</keyword>
<dbReference type="InterPro" id="IPR003593">
    <property type="entry name" value="AAA+_ATPase"/>
</dbReference>
<dbReference type="PANTHER" id="PTHR42788">
    <property type="entry name" value="TAURINE IMPORT ATP-BINDING PROTEIN-RELATED"/>
    <property type="match status" value="1"/>
</dbReference>
<protein>
    <submittedName>
        <fullName evidence="5">ABC transporter ATP-binding protein</fullName>
    </submittedName>
</protein>
<keyword evidence="6" id="KW-1185">Reference proteome</keyword>
<evidence type="ECO:0000259" key="4">
    <source>
        <dbReference type="PROSITE" id="PS50893"/>
    </source>
</evidence>
<proteinExistence type="predicted"/>
<evidence type="ECO:0000313" key="5">
    <source>
        <dbReference type="EMBL" id="GAA3640270.1"/>
    </source>
</evidence>
<dbReference type="PROSITE" id="PS00211">
    <property type="entry name" value="ABC_TRANSPORTER_1"/>
    <property type="match status" value="1"/>
</dbReference>
<dbReference type="Proteomes" id="UP001501074">
    <property type="component" value="Unassembled WGS sequence"/>
</dbReference>
<dbReference type="CDD" id="cd03293">
    <property type="entry name" value="ABC_NrtD_SsuB_transporters"/>
    <property type="match status" value="1"/>
</dbReference>
<dbReference type="RefSeq" id="WP_231485568.1">
    <property type="nucleotide sequence ID" value="NZ_BAAAZO010000014.1"/>
</dbReference>
<dbReference type="InterPro" id="IPR017871">
    <property type="entry name" value="ABC_transporter-like_CS"/>
</dbReference>
<keyword evidence="2" id="KW-0547">Nucleotide-binding</keyword>
<name>A0ABP7ATK4_9ACTN</name>
<reference evidence="6" key="1">
    <citation type="journal article" date="2019" name="Int. J. Syst. Evol. Microbiol.">
        <title>The Global Catalogue of Microorganisms (GCM) 10K type strain sequencing project: providing services to taxonomists for standard genome sequencing and annotation.</title>
        <authorList>
            <consortium name="The Broad Institute Genomics Platform"/>
            <consortium name="The Broad Institute Genome Sequencing Center for Infectious Disease"/>
            <person name="Wu L."/>
            <person name="Ma J."/>
        </authorList>
    </citation>
    <scope>NUCLEOTIDE SEQUENCE [LARGE SCALE GENOMIC DNA]</scope>
    <source>
        <strain evidence="6">JCM 16902</strain>
    </source>
</reference>
<dbReference type="SMART" id="SM00382">
    <property type="entry name" value="AAA"/>
    <property type="match status" value="1"/>
</dbReference>
<keyword evidence="3 5" id="KW-0067">ATP-binding</keyword>
<dbReference type="Gene3D" id="3.40.50.300">
    <property type="entry name" value="P-loop containing nucleotide triphosphate hydrolases"/>
    <property type="match status" value="1"/>
</dbReference>
<organism evidence="5 6">
    <name type="scientific">Kineosporia mesophila</name>
    <dbReference type="NCBI Taxonomy" id="566012"/>
    <lineage>
        <taxon>Bacteria</taxon>
        <taxon>Bacillati</taxon>
        <taxon>Actinomycetota</taxon>
        <taxon>Actinomycetes</taxon>
        <taxon>Kineosporiales</taxon>
        <taxon>Kineosporiaceae</taxon>
        <taxon>Kineosporia</taxon>
    </lineage>
</organism>
<dbReference type="SUPFAM" id="SSF52540">
    <property type="entry name" value="P-loop containing nucleoside triphosphate hydrolases"/>
    <property type="match status" value="1"/>
</dbReference>
<comment type="caution">
    <text evidence="5">The sequence shown here is derived from an EMBL/GenBank/DDBJ whole genome shotgun (WGS) entry which is preliminary data.</text>
</comment>
<dbReference type="PANTHER" id="PTHR42788:SF2">
    <property type="entry name" value="ABC TRANSPORTER ATP-BINDING PROTEIN"/>
    <property type="match status" value="1"/>
</dbReference>
<dbReference type="Pfam" id="PF00005">
    <property type="entry name" value="ABC_tran"/>
    <property type="match status" value="1"/>
</dbReference>
<evidence type="ECO:0000256" key="3">
    <source>
        <dbReference type="ARBA" id="ARBA00022840"/>
    </source>
</evidence>
<feature type="domain" description="ABC transporter" evidence="4">
    <location>
        <begin position="6"/>
        <end position="233"/>
    </location>
</feature>
<accession>A0ABP7ATK4</accession>
<dbReference type="PROSITE" id="PS50893">
    <property type="entry name" value="ABC_TRANSPORTER_2"/>
    <property type="match status" value="1"/>
</dbReference>
<dbReference type="InterPro" id="IPR050166">
    <property type="entry name" value="ABC_transporter_ATP-bind"/>
</dbReference>
<dbReference type="EMBL" id="BAAAZO010000014">
    <property type="protein sequence ID" value="GAA3640270.1"/>
    <property type="molecule type" value="Genomic_DNA"/>
</dbReference>
<gene>
    <name evidence="5" type="ORF">GCM10022223_69350</name>
</gene>
<evidence type="ECO:0000256" key="1">
    <source>
        <dbReference type="ARBA" id="ARBA00022448"/>
    </source>
</evidence>
<dbReference type="InterPro" id="IPR027417">
    <property type="entry name" value="P-loop_NTPase"/>
</dbReference>